<reference evidence="1" key="1">
    <citation type="journal article" date="2021" name="Proc. Natl. Acad. Sci. U.S.A.">
        <title>A Catalog of Tens of Thousands of Viruses from Human Metagenomes Reveals Hidden Associations with Chronic Diseases.</title>
        <authorList>
            <person name="Tisza M.J."/>
            <person name="Buck C.B."/>
        </authorList>
    </citation>
    <scope>NUCLEOTIDE SEQUENCE</scope>
    <source>
        <strain evidence="1">Ctxdc10</strain>
    </source>
</reference>
<sequence>MIFPFFLMYLQKTGLHNFPFLNSNADMESHLLSFLVKKPKKSCVLPQDKTR</sequence>
<protein>
    <submittedName>
        <fullName evidence="1">Uncharacterized protein</fullName>
    </submittedName>
</protein>
<accession>A0A8S5TSJ8</accession>
<dbReference type="EMBL" id="BK015918">
    <property type="protein sequence ID" value="DAF85173.1"/>
    <property type="molecule type" value="Genomic_DNA"/>
</dbReference>
<name>A0A8S5TSJ8_9CAUD</name>
<proteinExistence type="predicted"/>
<organism evidence="1">
    <name type="scientific">Siphoviridae sp. ctxdc10</name>
    <dbReference type="NCBI Taxonomy" id="2825740"/>
    <lineage>
        <taxon>Viruses</taxon>
        <taxon>Duplodnaviria</taxon>
        <taxon>Heunggongvirae</taxon>
        <taxon>Uroviricota</taxon>
        <taxon>Caudoviricetes</taxon>
    </lineage>
</organism>
<evidence type="ECO:0000313" key="1">
    <source>
        <dbReference type="EMBL" id="DAF85173.1"/>
    </source>
</evidence>